<organism evidence="5 6">
    <name type="scientific">Trichoderma arundinaceum</name>
    <dbReference type="NCBI Taxonomy" id="490622"/>
    <lineage>
        <taxon>Eukaryota</taxon>
        <taxon>Fungi</taxon>
        <taxon>Dikarya</taxon>
        <taxon>Ascomycota</taxon>
        <taxon>Pezizomycotina</taxon>
        <taxon>Sordariomycetes</taxon>
        <taxon>Hypocreomycetidae</taxon>
        <taxon>Hypocreales</taxon>
        <taxon>Hypocreaceae</taxon>
        <taxon>Trichoderma</taxon>
    </lineage>
</organism>
<dbReference type="InterPro" id="IPR020472">
    <property type="entry name" value="WD40_PAC1"/>
</dbReference>
<evidence type="ECO:0000256" key="2">
    <source>
        <dbReference type="ARBA" id="ARBA00022737"/>
    </source>
</evidence>
<dbReference type="OrthoDB" id="6262491at2759"/>
<proteinExistence type="predicted"/>
<accession>A0A395N8X5</accession>
<reference evidence="5 6" key="1">
    <citation type="journal article" date="2018" name="PLoS Pathog.">
        <title>Evolution of structural diversity of trichothecenes, a family of toxins produced by plant pathogenic and entomopathogenic fungi.</title>
        <authorList>
            <person name="Proctor R.H."/>
            <person name="McCormick S.P."/>
            <person name="Kim H.S."/>
            <person name="Cardoza R.E."/>
            <person name="Stanley A.M."/>
            <person name="Lindo L."/>
            <person name="Kelly A."/>
            <person name="Brown D.W."/>
            <person name="Lee T."/>
            <person name="Vaughan M.M."/>
            <person name="Alexander N.J."/>
            <person name="Busman M."/>
            <person name="Gutierrez S."/>
        </authorList>
    </citation>
    <scope>NUCLEOTIDE SEQUENCE [LARGE SCALE GENOMIC DNA]</scope>
    <source>
        <strain evidence="5 6">IBT 40837</strain>
    </source>
</reference>
<evidence type="ECO:0000256" key="1">
    <source>
        <dbReference type="ARBA" id="ARBA00022574"/>
    </source>
</evidence>
<dbReference type="Pfam" id="PF00400">
    <property type="entry name" value="WD40"/>
    <property type="match status" value="4"/>
</dbReference>
<dbReference type="InterPro" id="IPR001680">
    <property type="entry name" value="WD40_rpt"/>
</dbReference>
<keyword evidence="2" id="KW-0677">Repeat</keyword>
<keyword evidence="6" id="KW-1185">Reference proteome</keyword>
<name>A0A395N8X5_TRIAR</name>
<evidence type="ECO:0000313" key="5">
    <source>
        <dbReference type="EMBL" id="RFU72586.1"/>
    </source>
</evidence>
<gene>
    <name evidence="5" type="ORF">TARUN_9672</name>
</gene>
<dbReference type="STRING" id="490622.A0A395N8X5"/>
<protein>
    <submittedName>
        <fullName evidence="5">Transcriptional repressor</fullName>
    </submittedName>
</protein>
<evidence type="ECO:0000256" key="3">
    <source>
        <dbReference type="PROSITE-ProRule" id="PRU00221"/>
    </source>
</evidence>
<dbReference type="PANTHER" id="PTHR19848:SF8">
    <property type="entry name" value="F-BOX AND WD REPEAT DOMAIN CONTAINING 7"/>
    <property type="match status" value="1"/>
</dbReference>
<dbReference type="EMBL" id="PXOA01000821">
    <property type="protein sequence ID" value="RFU72586.1"/>
    <property type="molecule type" value="Genomic_DNA"/>
</dbReference>
<dbReference type="PANTHER" id="PTHR19848">
    <property type="entry name" value="WD40 REPEAT PROTEIN"/>
    <property type="match status" value="1"/>
</dbReference>
<dbReference type="Gene3D" id="2.130.10.10">
    <property type="entry name" value="YVTN repeat-like/Quinoprotein amine dehydrogenase"/>
    <property type="match status" value="2"/>
</dbReference>
<feature type="region of interest" description="Disordered" evidence="4">
    <location>
        <begin position="365"/>
        <end position="394"/>
    </location>
</feature>
<sequence length="394" mass="43186">METSNRDAFFQTDASNAERDRKVLKAGNKNGDPIVMKSKILAAVSDPFSPSAAIFIAESAGFVRRIDLTSAATKTTYRGPKAPVTCVAVGGSGSKTVFAGSWDKDIWSWDVETAQPGRKYSGHADFLKAVVCTRISGKEILISGGADKKILVWDIETGKRLHTLQDPTTTMLAVQHIAIDPVLSTPDAVVIASASSDPHIRRWKITVDGYEQLAEASHDQPDAERLTIAEHDTSIYKLVYDLESDEGDLWTASADGTAKCLARSRNFAADDAFAHGDYVRAVIPTENWVITAGRDENVKVWDRSSGKLYCTLEGHYEEVTDLILLRNSQGLPDKVCSVSIDGTIRTWPLRKSELDEVVKKIEESKKPVEKETELEGGNLLTAEEEAELAELMED</sequence>
<dbReference type="InterPro" id="IPR019775">
    <property type="entry name" value="WD40_repeat_CS"/>
</dbReference>
<comment type="caution">
    <text evidence="5">The sequence shown here is derived from an EMBL/GenBank/DDBJ whole genome shotgun (WGS) entry which is preliminary data.</text>
</comment>
<dbReference type="PROSITE" id="PS00678">
    <property type="entry name" value="WD_REPEATS_1"/>
    <property type="match status" value="1"/>
</dbReference>
<evidence type="ECO:0000313" key="6">
    <source>
        <dbReference type="Proteomes" id="UP000266272"/>
    </source>
</evidence>
<feature type="repeat" description="WD" evidence="3">
    <location>
        <begin position="120"/>
        <end position="163"/>
    </location>
</feature>
<dbReference type="SUPFAM" id="SSF50978">
    <property type="entry name" value="WD40 repeat-like"/>
    <property type="match status" value="1"/>
</dbReference>
<dbReference type="PROSITE" id="PS50082">
    <property type="entry name" value="WD_REPEATS_2"/>
    <property type="match status" value="2"/>
</dbReference>
<feature type="compositionally biased region" description="Acidic residues" evidence="4">
    <location>
        <begin position="382"/>
        <end position="394"/>
    </location>
</feature>
<keyword evidence="1 3" id="KW-0853">WD repeat</keyword>
<dbReference type="SMART" id="SM00320">
    <property type="entry name" value="WD40"/>
    <property type="match status" value="5"/>
</dbReference>
<dbReference type="Proteomes" id="UP000266272">
    <property type="component" value="Unassembled WGS sequence"/>
</dbReference>
<feature type="repeat" description="WD" evidence="3">
    <location>
        <begin position="272"/>
        <end position="311"/>
    </location>
</feature>
<dbReference type="AlphaFoldDB" id="A0A395N8X5"/>
<dbReference type="InterPro" id="IPR015943">
    <property type="entry name" value="WD40/YVTN_repeat-like_dom_sf"/>
</dbReference>
<dbReference type="InterPro" id="IPR036322">
    <property type="entry name" value="WD40_repeat_dom_sf"/>
</dbReference>
<evidence type="ECO:0000256" key="4">
    <source>
        <dbReference type="SAM" id="MobiDB-lite"/>
    </source>
</evidence>
<dbReference type="PRINTS" id="PR00320">
    <property type="entry name" value="GPROTEINBRPT"/>
</dbReference>